<dbReference type="PROSITE" id="PS51083">
    <property type="entry name" value="ZF_HIT"/>
    <property type="match status" value="1"/>
</dbReference>
<accession>A0AAV7E928</accession>
<evidence type="ECO:0000259" key="14">
    <source>
        <dbReference type="PROSITE" id="PS51083"/>
    </source>
</evidence>
<dbReference type="Proteomes" id="UP000825729">
    <property type="component" value="Unassembled WGS sequence"/>
</dbReference>
<sequence length="400" mass="45656">MDAAMEEPSKPDKSPCCQECNQNESKYNCPGCSIRTCSLPCVKSHKQRTNCNGKRNRTEFVPLSKFDDNLLISDYNLLEETKRVAESAERIIKGFGGNYRFKMPFKLRMLRNAAGRRKTRLLLLPGGMSRREKNQSIYDQRKKSIMWTVEWHFNSVNIVLIDHGVDENISLYSVIENHLTAGPWKHHLSQFSSVPLAQLKFFVRKNPKGPKSLFRELDINAPLCRQLADIILIEYPTIHVYLPSQNYRFEVEKAAVLKEGPTKPLDDLTSTKVVHFKEEEIEEDVTLGTQVFDLLEYGDSKCVGNYQLPDTLHLNKGDQKETTRWKLGDKLQVPITVETDGCFGSSTKIGSSGNIDFEFAQDLRDAYSGLIEQLNPDDFLCIEDGFVGNEELEEGEILEF</sequence>
<evidence type="ECO:0000256" key="9">
    <source>
        <dbReference type="ARBA" id="ARBA00049654"/>
    </source>
</evidence>
<dbReference type="GO" id="GO:0000492">
    <property type="term" value="P:box C/D snoRNP assembly"/>
    <property type="evidence" value="ECO:0007669"/>
    <property type="project" value="TreeGrafter"/>
</dbReference>
<evidence type="ECO:0000256" key="1">
    <source>
        <dbReference type="ARBA" id="ARBA00022499"/>
    </source>
</evidence>
<evidence type="ECO:0000313" key="15">
    <source>
        <dbReference type="EMBL" id="KAG9444012.1"/>
    </source>
</evidence>
<evidence type="ECO:0000256" key="10">
    <source>
        <dbReference type="ARBA" id="ARBA00061949"/>
    </source>
</evidence>
<dbReference type="Pfam" id="PF25790">
    <property type="entry name" value="BCD1"/>
    <property type="match status" value="1"/>
</dbReference>
<evidence type="ECO:0000256" key="4">
    <source>
        <dbReference type="ARBA" id="ARBA00022723"/>
    </source>
</evidence>
<keyword evidence="6" id="KW-0862">Zinc</keyword>
<keyword evidence="2" id="KW-0690">Ribosome biogenesis</keyword>
<dbReference type="GO" id="GO:0000463">
    <property type="term" value="P:maturation of LSU-rRNA from tricistronic rRNA transcript (SSU-rRNA, 5.8S rRNA, LSU-rRNA)"/>
    <property type="evidence" value="ECO:0007669"/>
    <property type="project" value="TreeGrafter"/>
</dbReference>
<keyword evidence="3" id="KW-0597">Phosphoprotein</keyword>
<dbReference type="Pfam" id="PF04438">
    <property type="entry name" value="zf-HIT"/>
    <property type="match status" value="1"/>
</dbReference>
<evidence type="ECO:0000256" key="5">
    <source>
        <dbReference type="ARBA" id="ARBA00022771"/>
    </source>
</evidence>
<comment type="similarity">
    <text evidence="9">Belongs to the BCD1 family.</text>
</comment>
<evidence type="ECO:0000313" key="16">
    <source>
        <dbReference type="Proteomes" id="UP000825729"/>
    </source>
</evidence>
<reference evidence="15 16" key="1">
    <citation type="submission" date="2021-07" db="EMBL/GenBank/DDBJ databases">
        <title>The Aristolochia fimbriata genome: insights into angiosperm evolution, floral development and chemical biosynthesis.</title>
        <authorList>
            <person name="Jiao Y."/>
        </authorList>
    </citation>
    <scope>NUCLEOTIDE SEQUENCE [LARGE SCALE GENOMIC DNA]</scope>
    <source>
        <strain evidence="15">IBCAS-2021</strain>
        <tissue evidence="15">Leaf</tissue>
    </source>
</reference>
<comment type="caution">
    <text evidence="15">The sequence shown here is derived from an EMBL/GenBank/DDBJ whole genome shotgun (WGS) entry which is preliminary data.</text>
</comment>
<comment type="function">
    <text evidence="8">Required for box C/D snoRNAs accumulation involved in snoRNA processing, snoRNA transport to the nucleolus and ribosome biogenesis.</text>
</comment>
<evidence type="ECO:0000256" key="3">
    <source>
        <dbReference type="ARBA" id="ARBA00022553"/>
    </source>
</evidence>
<keyword evidence="16" id="KW-1185">Reference proteome</keyword>
<dbReference type="GO" id="GO:0008270">
    <property type="term" value="F:zinc ion binding"/>
    <property type="evidence" value="ECO:0007669"/>
    <property type="project" value="UniProtKB-UniRule"/>
</dbReference>
<keyword evidence="5 13" id="KW-0863">Zinc-finger</keyword>
<keyword evidence="1" id="KW-1017">Isopeptide bond</keyword>
<keyword evidence="4" id="KW-0479">Metal-binding</keyword>
<dbReference type="AlphaFoldDB" id="A0AAV7E928"/>
<dbReference type="GO" id="GO:0005634">
    <property type="term" value="C:nucleus"/>
    <property type="evidence" value="ECO:0007669"/>
    <property type="project" value="TreeGrafter"/>
</dbReference>
<evidence type="ECO:0000256" key="7">
    <source>
        <dbReference type="ARBA" id="ARBA00022843"/>
    </source>
</evidence>
<evidence type="ECO:0000256" key="2">
    <source>
        <dbReference type="ARBA" id="ARBA00022517"/>
    </source>
</evidence>
<evidence type="ECO:0000256" key="6">
    <source>
        <dbReference type="ARBA" id="ARBA00022833"/>
    </source>
</evidence>
<dbReference type="PANTHER" id="PTHR13483">
    <property type="entry name" value="BOX C_D SNORNA PROTEIN 1-RELATED"/>
    <property type="match status" value="1"/>
</dbReference>
<dbReference type="PANTHER" id="PTHR13483:SF3">
    <property type="entry name" value="BOX C_D SNORNA PROTEIN 1"/>
    <property type="match status" value="1"/>
</dbReference>
<dbReference type="GO" id="GO:0070761">
    <property type="term" value="C:pre-snoRNP complex"/>
    <property type="evidence" value="ECO:0007669"/>
    <property type="project" value="TreeGrafter"/>
</dbReference>
<keyword evidence="7" id="KW-0832">Ubl conjugation</keyword>
<comment type="subunit">
    <text evidence="10">Interacts with FBL, SNU13, NOP58, NUFIP1, RUVBL1, RUVBL2 and TAF9. Interacts (via HIT-type zinc finger) with the RUVBL1/RUVBL2 complex in the presence of ADP.</text>
</comment>
<dbReference type="EMBL" id="JAINDJ010000006">
    <property type="protein sequence ID" value="KAG9444012.1"/>
    <property type="molecule type" value="Genomic_DNA"/>
</dbReference>
<dbReference type="CDD" id="cd23023">
    <property type="entry name" value="zf-HIT_BCD1"/>
    <property type="match status" value="1"/>
</dbReference>
<evidence type="ECO:0000256" key="11">
    <source>
        <dbReference type="ARBA" id="ARBA00068630"/>
    </source>
</evidence>
<evidence type="ECO:0000256" key="12">
    <source>
        <dbReference type="ARBA" id="ARBA00077531"/>
    </source>
</evidence>
<evidence type="ECO:0000256" key="8">
    <source>
        <dbReference type="ARBA" id="ARBA00049598"/>
    </source>
</evidence>
<dbReference type="SUPFAM" id="SSF144232">
    <property type="entry name" value="HIT/MYND zinc finger-like"/>
    <property type="match status" value="1"/>
</dbReference>
<gene>
    <name evidence="15" type="ORF">H6P81_015352</name>
</gene>
<dbReference type="InterPro" id="IPR057721">
    <property type="entry name" value="BCD1_alpha/beta"/>
</dbReference>
<dbReference type="GO" id="GO:0048254">
    <property type="term" value="P:snoRNA localization"/>
    <property type="evidence" value="ECO:0007669"/>
    <property type="project" value="TreeGrafter"/>
</dbReference>
<feature type="domain" description="HIT-type" evidence="14">
    <location>
        <begin position="17"/>
        <end position="51"/>
    </location>
</feature>
<proteinExistence type="inferred from homology"/>
<dbReference type="InterPro" id="IPR007529">
    <property type="entry name" value="Znf_HIT"/>
</dbReference>
<dbReference type="InterPro" id="IPR051639">
    <property type="entry name" value="BCD1"/>
</dbReference>
<name>A0AAV7E928_ARIFI</name>
<organism evidence="15 16">
    <name type="scientific">Aristolochia fimbriata</name>
    <name type="common">White veined hardy Dutchman's pipe vine</name>
    <dbReference type="NCBI Taxonomy" id="158543"/>
    <lineage>
        <taxon>Eukaryota</taxon>
        <taxon>Viridiplantae</taxon>
        <taxon>Streptophyta</taxon>
        <taxon>Embryophyta</taxon>
        <taxon>Tracheophyta</taxon>
        <taxon>Spermatophyta</taxon>
        <taxon>Magnoliopsida</taxon>
        <taxon>Magnoliidae</taxon>
        <taxon>Piperales</taxon>
        <taxon>Aristolochiaceae</taxon>
        <taxon>Aristolochia</taxon>
    </lineage>
</organism>
<protein>
    <recommendedName>
        <fullName evidence="11">Box C/D snoRNA protein 1</fullName>
    </recommendedName>
    <alternativeName>
        <fullName evidence="12">Zinc finger HIT domain-containing protein 6</fullName>
    </alternativeName>
</protein>
<evidence type="ECO:0000256" key="13">
    <source>
        <dbReference type="PROSITE-ProRule" id="PRU00453"/>
    </source>
</evidence>
<dbReference type="FunFam" id="3.30.60.190:FF:000001">
    <property type="entry name" value="box C/D snoRNA protein 1"/>
    <property type="match status" value="1"/>
</dbReference>
<dbReference type="Gene3D" id="3.30.60.190">
    <property type="match status" value="1"/>
</dbReference>